<reference evidence="1" key="2">
    <citation type="submission" date="2022-11" db="EMBL/GenBank/DDBJ databases">
        <title>Draft genome sequence of Coprococcus comes strain 31264.</title>
        <authorList>
            <person name="Hisatomi A."/>
            <person name="Ohkuma M."/>
            <person name="Sakamoto M."/>
        </authorList>
    </citation>
    <scope>NUCLEOTIDE SEQUENCE</scope>
    <source>
        <strain evidence="1">JCM 31264</strain>
    </source>
</reference>
<evidence type="ECO:0000313" key="2">
    <source>
        <dbReference type="Proteomes" id="UP001145109"/>
    </source>
</evidence>
<organism evidence="1 2">
    <name type="scientific">Coprococcus comes</name>
    <dbReference type="NCBI Taxonomy" id="410072"/>
    <lineage>
        <taxon>Bacteria</taxon>
        <taxon>Bacillati</taxon>
        <taxon>Bacillota</taxon>
        <taxon>Clostridia</taxon>
        <taxon>Lachnospirales</taxon>
        <taxon>Lachnospiraceae</taxon>
        <taxon>Coprococcus</taxon>
    </lineage>
</organism>
<name>A0AA37QFB5_9FIRM</name>
<protein>
    <submittedName>
        <fullName evidence="1">Uncharacterized protein</fullName>
    </submittedName>
</protein>
<comment type="caution">
    <text evidence="1">The sequence shown here is derived from an EMBL/GenBank/DDBJ whole genome shotgun (WGS) entry which is preliminary data.</text>
</comment>
<dbReference type="Proteomes" id="UP001145109">
    <property type="component" value="Unassembled WGS sequence"/>
</dbReference>
<accession>A0AA37QFB5</accession>
<dbReference type="AlphaFoldDB" id="A0AA37QFB5"/>
<reference evidence="1" key="1">
    <citation type="submission" date="2022-09" db="EMBL/GenBank/DDBJ databases">
        <title>Draft genome sequence of Coprococcus comes strain 31264.</title>
        <authorList>
            <person name="Atsushi H."/>
            <person name="Moriya O."/>
            <person name="Mitsuo S."/>
        </authorList>
    </citation>
    <scope>NUCLEOTIDE SEQUENCE</scope>
    <source>
        <strain evidence="1">JCM 31264</strain>
    </source>
</reference>
<sequence>MTSTSYDIIINDMKKSINGINDGIEPYVYQIQLLRAIRDEQE</sequence>
<gene>
    <name evidence="1" type="ORF">comes_16270</name>
</gene>
<dbReference type="EMBL" id="BSCI01000008">
    <property type="protein sequence ID" value="GLG87082.1"/>
    <property type="molecule type" value="Genomic_DNA"/>
</dbReference>
<proteinExistence type="predicted"/>
<evidence type="ECO:0000313" key="1">
    <source>
        <dbReference type="EMBL" id="GLG87082.1"/>
    </source>
</evidence>